<organism evidence="2 3">
    <name type="scientific">Alteromonas hispanica</name>
    <dbReference type="NCBI Taxonomy" id="315421"/>
    <lineage>
        <taxon>Bacteria</taxon>
        <taxon>Pseudomonadati</taxon>
        <taxon>Pseudomonadota</taxon>
        <taxon>Gammaproteobacteria</taxon>
        <taxon>Alteromonadales</taxon>
        <taxon>Alteromonadaceae</taxon>
        <taxon>Alteromonas/Salinimonas group</taxon>
        <taxon>Alteromonas</taxon>
    </lineage>
</organism>
<sequence length="114" mass="13039">MEYFTKALKHYADFTGRARRTEYWMFFLFYIIFYVVCATISYALGFEALTAIFSLALLIPSLSVGARRLHDTGRTGWWQLLNLIPIIGTIVLIIFFAQDSSEDNKYGPNPKAAV</sequence>
<dbReference type="Proteomes" id="UP000478837">
    <property type="component" value="Unassembled WGS sequence"/>
</dbReference>
<keyword evidence="1" id="KW-0812">Transmembrane</keyword>
<comment type="caution">
    <text evidence="2">The sequence shown here is derived from an EMBL/GenBank/DDBJ whole genome shotgun (WGS) entry which is preliminary data.</text>
</comment>
<keyword evidence="3" id="KW-1185">Reference proteome</keyword>
<dbReference type="GO" id="GO:0005886">
    <property type="term" value="C:plasma membrane"/>
    <property type="evidence" value="ECO:0007669"/>
    <property type="project" value="TreeGrafter"/>
</dbReference>
<dbReference type="PANTHER" id="PTHR34980:SF2">
    <property type="entry name" value="INNER MEMBRANE PROTEIN YHAH-RELATED"/>
    <property type="match status" value="1"/>
</dbReference>
<gene>
    <name evidence="2" type="ORF">GTW09_16585</name>
</gene>
<protein>
    <submittedName>
        <fullName evidence="2">DUF805 domain-containing protein</fullName>
    </submittedName>
</protein>
<dbReference type="AlphaFoldDB" id="A0A6L9MY37"/>
<dbReference type="PANTHER" id="PTHR34980">
    <property type="entry name" value="INNER MEMBRANE PROTEIN-RELATED-RELATED"/>
    <property type="match status" value="1"/>
</dbReference>
<dbReference type="RefSeq" id="WP_163112762.1">
    <property type="nucleotide sequence ID" value="NZ_JAAAWP010000015.1"/>
</dbReference>
<keyword evidence="1" id="KW-1133">Transmembrane helix</keyword>
<evidence type="ECO:0000313" key="3">
    <source>
        <dbReference type="Proteomes" id="UP000478837"/>
    </source>
</evidence>
<evidence type="ECO:0000313" key="2">
    <source>
        <dbReference type="EMBL" id="NDW23134.1"/>
    </source>
</evidence>
<reference evidence="2 3" key="1">
    <citation type="submission" date="2020-01" db="EMBL/GenBank/DDBJ databases">
        <title>Genomes of bacteria type strains.</title>
        <authorList>
            <person name="Chen J."/>
            <person name="Zhu S."/>
            <person name="Yang J."/>
        </authorList>
    </citation>
    <scope>NUCLEOTIDE SEQUENCE [LARGE SCALE GENOMIC DNA]</scope>
    <source>
        <strain evidence="2 3">LMG 22958</strain>
    </source>
</reference>
<feature type="transmembrane region" description="Helical" evidence="1">
    <location>
        <begin position="21"/>
        <end position="42"/>
    </location>
</feature>
<feature type="transmembrane region" description="Helical" evidence="1">
    <location>
        <begin position="48"/>
        <end position="65"/>
    </location>
</feature>
<dbReference type="InterPro" id="IPR008523">
    <property type="entry name" value="DUF805"/>
</dbReference>
<feature type="transmembrane region" description="Helical" evidence="1">
    <location>
        <begin position="77"/>
        <end position="97"/>
    </location>
</feature>
<proteinExistence type="predicted"/>
<name>A0A6L9MY37_9ALTE</name>
<evidence type="ECO:0000256" key="1">
    <source>
        <dbReference type="SAM" id="Phobius"/>
    </source>
</evidence>
<dbReference type="EMBL" id="JAAAWP010000015">
    <property type="protein sequence ID" value="NDW23134.1"/>
    <property type="molecule type" value="Genomic_DNA"/>
</dbReference>
<keyword evidence="1" id="KW-0472">Membrane</keyword>
<dbReference type="Pfam" id="PF05656">
    <property type="entry name" value="DUF805"/>
    <property type="match status" value="1"/>
</dbReference>
<accession>A0A6L9MY37</accession>